<dbReference type="InterPro" id="IPR035907">
    <property type="entry name" value="Hppk_sf"/>
</dbReference>
<evidence type="ECO:0000256" key="6">
    <source>
        <dbReference type="ARBA" id="ARBA00022777"/>
    </source>
</evidence>
<comment type="similarity">
    <text evidence="9">Belongs to the DHNA family.</text>
</comment>
<dbReference type="InterPro" id="IPR006157">
    <property type="entry name" value="FolB_dom"/>
</dbReference>
<dbReference type="InterPro" id="IPR006156">
    <property type="entry name" value="Dihydroneopterin_aldolase"/>
</dbReference>
<dbReference type="EMBL" id="JASXSX010000001">
    <property type="protein sequence ID" value="MDT3767050.1"/>
    <property type="molecule type" value="Genomic_DNA"/>
</dbReference>
<dbReference type="SUPFAM" id="SSF55620">
    <property type="entry name" value="Tetrahydrobiopterin biosynthesis enzymes-like"/>
    <property type="match status" value="1"/>
</dbReference>
<evidence type="ECO:0000313" key="13">
    <source>
        <dbReference type="Proteomes" id="UP001247542"/>
    </source>
</evidence>
<dbReference type="NCBIfam" id="TIGR00526">
    <property type="entry name" value="folB_dom"/>
    <property type="match status" value="1"/>
</dbReference>
<dbReference type="Pfam" id="PF02152">
    <property type="entry name" value="FolB"/>
    <property type="match status" value="1"/>
</dbReference>
<dbReference type="GO" id="GO:0003848">
    <property type="term" value="F:2-amino-4-hydroxy-6-hydroxymethyldihydropteridine diphosphokinase activity"/>
    <property type="evidence" value="ECO:0007669"/>
    <property type="project" value="UniProtKB-EC"/>
</dbReference>
<keyword evidence="4 12" id="KW-0808">Transferase</keyword>
<evidence type="ECO:0000256" key="4">
    <source>
        <dbReference type="ARBA" id="ARBA00022679"/>
    </source>
</evidence>
<dbReference type="PANTHER" id="PTHR43071">
    <property type="entry name" value="2-AMINO-4-HYDROXY-6-HYDROXYMETHYLDIHYDROPTERIDINE PYROPHOSPHOKINASE"/>
    <property type="match status" value="1"/>
</dbReference>
<keyword evidence="8 9" id="KW-0289">Folate biosynthesis</keyword>
<accession>A0ABU3I9K6</accession>
<dbReference type="EC" id="4.1.2.25" evidence="9"/>
<comment type="similarity">
    <text evidence="3">In the N-terminal section; belongs to the DHNA family.</text>
</comment>
<dbReference type="SUPFAM" id="SSF55083">
    <property type="entry name" value="6-hydroxymethyl-7,8-dihydropterin pyrophosphokinase, HPPK"/>
    <property type="match status" value="1"/>
</dbReference>
<protein>
    <recommendedName>
        <fullName evidence="9">Bifunctional folate synthesis protein</fullName>
    </recommendedName>
    <domain>
        <recommendedName>
            <fullName evidence="9">Dihydroneopterin aldolase</fullName>
            <shortName evidence="9">DHNA</shortName>
            <ecNumber evidence="9">4.1.2.25</ecNumber>
        </recommendedName>
        <alternativeName>
            <fullName evidence="9">7,8-dihydroneopterin aldolase</fullName>
        </alternativeName>
    </domain>
    <domain>
        <recommendedName>
            <fullName evidence="9">2-amino-4-hydroxy-6-hydroxymethyldihydropteridine pyrophosphokinase</fullName>
            <ecNumber evidence="9">2.7.6.3</ecNumber>
        </recommendedName>
        <alternativeName>
            <fullName evidence="9">6-hydroxymethyl-7,8-dihydropterin pyrophosphokinase</fullName>
            <shortName evidence="9">PPPK</shortName>
        </alternativeName>
        <alternativeName>
            <fullName evidence="9">7,8-dihydro-6-hydroxymethylpterin pyrophosphokinase</fullName>
            <shortName evidence="9">HPPK</shortName>
        </alternativeName>
    </domain>
</protein>
<evidence type="ECO:0000256" key="9">
    <source>
        <dbReference type="RuleBase" id="RU362079"/>
    </source>
</evidence>
<evidence type="ECO:0000313" key="12">
    <source>
        <dbReference type="EMBL" id="MDT3767050.1"/>
    </source>
</evidence>
<dbReference type="InterPro" id="IPR000550">
    <property type="entry name" value="Hppk"/>
</dbReference>
<keyword evidence="13" id="KW-1185">Reference proteome</keyword>
<comment type="caution">
    <text evidence="12">The sequence shown here is derived from an EMBL/GenBank/DDBJ whole genome shotgun (WGS) entry which is preliminary data.</text>
</comment>
<feature type="region of interest" description="Disordered" evidence="10">
    <location>
        <begin position="335"/>
        <end position="377"/>
    </location>
</feature>
<sequence length="450" mass="49145">MQRNGLDVITISGLRGHGRHGVYDFENERGQTFVADVSLYLDAASAAGGDALERSVDYSQVAVAVEHILTGPAVNLIETLAERIAQCALEFEAVQAVDVVVHKPQAPIDVPFADVTVRIHREKQGARASDGEVRANRIPARGAPISRSQRHKQHSRVQTSEDAFIALGANLDQPWRHLAQAVLALDQLEGVECTGVSGLFRTEPVLRADQAPQPDYYNAVVRVRTQLDPHDLLAALQYLEGQHGRAEKGGWQPRPLDLDIITYGQQQIDTPELQVPHPRAWDRAFVLAPLLQVDADAHLPGYGAARDLLAAIRDQEIELCADVWVEQAVAGHDFDTPSEHSAAPGARETVPSDVADSFEGVGPAEGNGRGSARGNHRPALRIVDDADELHRLDSDPVVRQRRTPRLETGLPEDYARGLLPVDGDVRARRTTTVRPTVTGAIPVQRQRGKR</sequence>
<keyword evidence="5" id="KW-0547">Nucleotide-binding</keyword>
<dbReference type="NCBIfam" id="TIGR00525">
    <property type="entry name" value="folB"/>
    <property type="match status" value="1"/>
</dbReference>
<keyword evidence="9" id="KW-0456">Lyase</keyword>
<evidence type="ECO:0000256" key="2">
    <source>
        <dbReference type="ARBA" id="ARBA00005051"/>
    </source>
</evidence>
<dbReference type="RefSeq" id="WP_313272356.1">
    <property type="nucleotide sequence ID" value="NZ_JASXSX010000001.1"/>
</dbReference>
<dbReference type="SMART" id="SM00905">
    <property type="entry name" value="FolB"/>
    <property type="match status" value="1"/>
</dbReference>
<comment type="catalytic activity">
    <reaction evidence="9">
        <text>7,8-dihydroneopterin = 6-hydroxymethyl-7,8-dihydropterin + glycolaldehyde</text>
        <dbReference type="Rhea" id="RHEA:10540"/>
        <dbReference type="ChEBI" id="CHEBI:17001"/>
        <dbReference type="ChEBI" id="CHEBI:17071"/>
        <dbReference type="ChEBI" id="CHEBI:44841"/>
        <dbReference type="EC" id="4.1.2.25"/>
    </reaction>
</comment>
<dbReference type="Gene3D" id="3.30.70.560">
    <property type="entry name" value="7,8-Dihydro-6-hydroxymethylpterin-pyrophosphokinase HPPK"/>
    <property type="match status" value="1"/>
</dbReference>
<reference evidence="12 13" key="1">
    <citation type="submission" date="2023-06" db="EMBL/GenBank/DDBJ databases">
        <title>Draft genome sequence of Gleimia hominis type strain CCUG 57540T.</title>
        <authorList>
            <person name="Salva-Serra F."/>
            <person name="Cardew S."/>
            <person name="Jensie Markopoulos S."/>
            <person name="Ohlen M."/>
            <person name="Inganas E."/>
            <person name="Svensson-Stadler L."/>
            <person name="Moore E.R.B."/>
        </authorList>
    </citation>
    <scope>NUCLEOTIDE SEQUENCE [LARGE SCALE GENOMIC DNA]</scope>
    <source>
        <strain evidence="12 13">CCUG 57540</strain>
    </source>
</reference>
<dbReference type="Pfam" id="PF01288">
    <property type="entry name" value="HPPK"/>
    <property type="match status" value="1"/>
</dbReference>
<dbReference type="Gene3D" id="3.30.1130.10">
    <property type="match status" value="1"/>
</dbReference>
<keyword evidence="6" id="KW-0418">Kinase</keyword>
<evidence type="ECO:0000256" key="10">
    <source>
        <dbReference type="SAM" id="MobiDB-lite"/>
    </source>
</evidence>
<evidence type="ECO:0000256" key="7">
    <source>
        <dbReference type="ARBA" id="ARBA00022840"/>
    </source>
</evidence>
<comment type="pathway">
    <text evidence="2">Cofactor biosynthesis; tetrahydrofolate biosynthesis; 2-amino-4-hydroxy-6-hydroxymethyl-7,8-dihydropteridine diphosphate from 7,8-dihydroneopterin triphosphate: step 4/4.</text>
</comment>
<name>A0ABU3I9K6_9ACTO</name>
<dbReference type="EC" id="2.7.6.3" evidence="9"/>
<evidence type="ECO:0000259" key="11">
    <source>
        <dbReference type="SMART" id="SM00905"/>
    </source>
</evidence>
<dbReference type="CDD" id="cd00483">
    <property type="entry name" value="HPPK"/>
    <property type="match status" value="1"/>
</dbReference>
<keyword evidence="7" id="KW-0067">ATP-binding</keyword>
<dbReference type="NCBIfam" id="TIGR01498">
    <property type="entry name" value="folK"/>
    <property type="match status" value="1"/>
</dbReference>
<dbReference type="Proteomes" id="UP001247542">
    <property type="component" value="Unassembled WGS sequence"/>
</dbReference>
<organism evidence="12 13">
    <name type="scientific">Gleimia hominis</name>
    <dbReference type="NCBI Taxonomy" id="595468"/>
    <lineage>
        <taxon>Bacteria</taxon>
        <taxon>Bacillati</taxon>
        <taxon>Actinomycetota</taxon>
        <taxon>Actinomycetes</taxon>
        <taxon>Actinomycetales</taxon>
        <taxon>Actinomycetaceae</taxon>
        <taxon>Gleimia</taxon>
    </lineage>
</organism>
<dbReference type="InterPro" id="IPR043133">
    <property type="entry name" value="GTP-CH-I_C/QueF"/>
</dbReference>
<evidence type="ECO:0000256" key="3">
    <source>
        <dbReference type="ARBA" id="ARBA00009640"/>
    </source>
</evidence>
<evidence type="ECO:0000256" key="5">
    <source>
        <dbReference type="ARBA" id="ARBA00022741"/>
    </source>
</evidence>
<dbReference type="PANTHER" id="PTHR43071:SF1">
    <property type="entry name" value="2-AMINO-4-HYDROXY-6-HYDROXYMETHYLDIHYDROPTERIDINE PYROPHOSPHOKINASE"/>
    <property type="match status" value="1"/>
</dbReference>
<comment type="function">
    <text evidence="9">Catalyzes the conversion of 7,8-dihydroneopterin to 6-hydroxymethyl-7,8-dihydropterin.</text>
</comment>
<comment type="pathway">
    <text evidence="9">Cofactor biosynthesis; tetrahydrofolate biosynthesis; 2-amino-4-hydroxy-6-hydroxymethyl-7,8-dihydropteridine diphosphate from 7,8-dihydroneopterin triphosphate: step 3/4.</text>
</comment>
<feature type="domain" description="Dihydroneopterin aldolase/epimerase" evidence="11">
    <location>
        <begin position="9"/>
        <end position="121"/>
    </location>
</feature>
<evidence type="ECO:0000256" key="8">
    <source>
        <dbReference type="ARBA" id="ARBA00022909"/>
    </source>
</evidence>
<comment type="catalytic activity">
    <reaction evidence="1">
        <text>6-hydroxymethyl-7,8-dihydropterin + ATP = (7,8-dihydropterin-6-yl)methyl diphosphate + AMP + H(+)</text>
        <dbReference type="Rhea" id="RHEA:11412"/>
        <dbReference type="ChEBI" id="CHEBI:15378"/>
        <dbReference type="ChEBI" id="CHEBI:30616"/>
        <dbReference type="ChEBI" id="CHEBI:44841"/>
        <dbReference type="ChEBI" id="CHEBI:72950"/>
        <dbReference type="ChEBI" id="CHEBI:456215"/>
        <dbReference type="EC" id="2.7.6.3"/>
    </reaction>
</comment>
<proteinExistence type="inferred from homology"/>
<gene>
    <name evidence="12" type="primary">folK</name>
    <name evidence="12" type="ORF">QS713_03080</name>
</gene>
<evidence type="ECO:0000256" key="1">
    <source>
        <dbReference type="ARBA" id="ARBA00000198"/>
    </source>
</evidence>